<protein>
    <submittedName>
        <fullName evidence="1">Uncharacterized protein</fullName>
    </submittedName>
</protein>
<dbReference type="RefSeq" id="WP_059210620.1">
    <property type="nucleotide sequence ID" value="NZ_KQ948674.1"/>
</dbReference>
<comment type="caution">
    <text evidence="1">The sequence shown here is derived from an EMBL/GenBank/DDBJ whole genome shotgun (WGS) entry which is preliminary data.</text>
</comment>
<reference evidence="1 2" key="1">
    <citation type="submission" date="2015-10" db="EMBL/GenBank/DDBJ databases">
        <title>Draft genome sequence of Streptomyces canus DSM 40017, type strain for the species Streptomyces canus.</title>
        <authorList>
            <person name="Ruckert C."/>
            <person name="Winkler A."/>
            <person name="Kalinowski J."/>
            <person name="Kampfer P."/>
            <person name="Glaeser S."/>
        </authorList>
    </citation>
    <scope>NUCLEOTIDE SEQUENCE [LARGE SCALE GENOMIC DNA]</scope>
    <source>
        <strain evidence="1 2">DSM 40017</strain>
    </source>
</reference>
<evidence type="ECO:0000313" key="2">
    <source>
        <dbReference type="Proteomes" id="UP000053669"/>
    </source>
</evidence>
<sequence>MAGRITPASLATAAKLNRIWVKKATELGLISPASLDGEDVIVVQVLAVVDQLVWPGNKRSRSQSRTLEVGLPLVVNTARDSITDIRTTRDTVLWVVQDEVPKVTNTLGERAQYVIDVLGRRCAYAIPLGEWIATLPKGYEVPATHRLAGQGVVASASADTATEDPGLDQSAAA</sequence>
<dbReference type="AlphaFoldDB" id="A0A117QX45"/>
<proteinExistence type="predicted"/>
<accession>A0A117QX45</accession>
<evidence type="ECO:0000313" key="1">
    <source>
        <dbReference type="EMBL" id="KUN58858.1"/>
    </source>
</evidence>
<gene>
    <name evidence="1" type="ORF">AQJ46_42045</name>
</gene>
<dbReference type="EMBL" id="LMWU01000055">
    <property type="protein sequence ID" value="KUN58858.1"/>
    <property type="molecule type" value="Genomic_DNA"/>
</dbReference>
<organism evidence="1 2">
    <name type="scientific">Streptomyces canus</name>
    <dbReference type="NCBI Taxonomy" id="58343"/>
    <lineage>
        <taxon>Bacteria</taxon>
        <taxon>Bacillati</taxon>
        <taxon>Actinomycetota</taxon>
        <taxon>Actinomycetes</taxon>
        <taxon>Kitasatosporales</taxon>
        <taxon>Streptomycetaceae</taxon>
        <taxon>Streptomyces</taxon>
        <taxon>Streptomyces aurantiacus group</taxon>
    </lineage>
</organism>
<name>A0A117QX45_9ACTN</name>
<dbReference type="Proteomes" id="UP000053669">
    <property type="component" value="Unassembled WGS sequence"/>
</dbReference>